<comment type="caution">
    <text evidence="2">The sequence shown here is derived from an EMBL/GenBank/DDBJ whole genome shotgun (WGS) entry which is preliminary data.</text>
</comment>
<evidence type="ECO:0000313" key="3">
    <source>
        <dbReference type="Proteomes" id="UP000823775"/>
    </source>
</evidence>
<keyword evidence="3" id="KW-1185">Reference proteome</keyword>
<organism evidence="2 3">
    <name type="scientific">Datura stramonium</name>
    <name type="common">Jimsonweed</name>
    <name type="synonym">Common thornapple</name>
    <dbReference type="NCBI Taxonomy" id="4076"/>
    <lineage>
        <taxon>Eukaryota</taxon>
        <taxon>Viridiplantae</taxon>
        <taxon>Streptophyta</taxon>
        <taxon>Embryophyta</taxon>
        <taxon>Tracheophyta</taxon>
        <taxon>Spermatophyta</taxon>
        <taxon>Magnoliopsida</taxon>
        <taxon>eudicotyledons</taxon>
        <taxon>Gunneridae</taxon>
        <taxon>Pentapetalae</taxon>
        <taxon>asterids</taxon>
        <taxon>lamiids</taxon>
        <taxon>Solanales</taxon>
        <taxon>Solanaceae</taxon>
        <taxon>Solanoideae</taxon>
        <taxon>Datureae</taxon>
        <taxon>Datura</taxon>
    </lineage>
</organism>
<feature type="compositionally biased region" description="Polar residues" evidence="1">
    <location>
        <begin position="77"/>
        <end position="86"/>
    </location>
</feature>
<accession>A0ABS8Y8B7</accession>
<sequence length="105" mass="10912">SRLFISKPAARSGMGLEVLDGDNSSLARAAACDGATTTGLELLDLAPGRQIYSPLVGDCYLRLAVVNDSSICCSHSWVRSGSSPTSAAAPVDSKRIADDGRSKKK</sequence>
<proteinExistence type="predicted"/>
<reference evidence="2 3" key="1">
    <citation type="journal article" date="2021" name="BMC Genomics">
        <title>Datura genome reveals duplications of psychoactive alkaloid biosynthetic genes and high mutation rate following tissue culture.</title>
        <authorList>
            <person name="Rajewski A."/>
            <person name="Carter-House D."/>
            <person name="Stajich J."/>
            <person name="Litt A."/>
        </authorList>
    </citation>
    <scope>NUCLEOTIDE SEQUENCE [LARGE SCALE GENOMIC DNA]</scope>
    <source>
        <strain evidence="2">AR-01</strain>
    </source>
</reference>
<feature type="region of interest" description="Disordered" evidence="1">
    <location>
        <begin position="77"/>
        <end position="105"/>
    </location>
</feature>
<dbReference type="Proteomes" id="UP000823775">
    <property type="component" value="Unassembled WGS sequence"/>
</dbReference>
<feature type="compositionally biased region" description="Basic and acidic residues" evidence="1">
    <location>
        <begin position="92"/>
        <end position="105"/>
    </location>
</feature>
<protein>
    <submittedName>
        <fullName evidence="2">Uncharacterized protein</fullName>
    </submittedName>
</protein>
<gene>
    <name evidence="2" type="ORF">HAX54_006320</name>
</gene>
<evidence type="ECO:0000313" key="2">
    <source>
        <dbReference type="EMBL" id="MCE5167492.1"/>
    </source>
</evidence>
<name>A0ABS8Y8B7_DATST</name>
<feature type="non-terminal residue" evidence="2">
    <location>
        <position position="1"/>
    </location>
</feature>
<dbReference type="EMBL" id="JACEIK010131542">
    <property type="protein sequence ID" value="MCE5167492.1"/>
    <property type="molecule type" value="Genomic_DNA"/>
</dbReference>
<evidence type="ECO:0000256" key="1">
    <source>
        <dbReference type="SAM" id="MobiDB-lite"/>
    </source>
</evidence>